<feature type="non-terminal residue" evidence="1">
    <location>
        <position position="1"/>
    </location>
</feature>
<comment type="caution">
    <text evidence="1">The sequence shown here is derived from an EMBL/GenBank/DDBJ whole genome shotgun (WGS) entry which is preliminary data.</text>
</comment>
<dbReference type="EMBL" id="BARV01007256">
    <property type="protein sequence ID" value="GAI05419.1"/>
    <property type="molecule type" value="Genomic_DNA"/>
</dbReference>
<proteinExistence type="predicted"/>
<protein>
    <submittedName>
        <fullName evidence="1">Uncharacterized protein</fullName>
    </submittedName>
</protein>
<reference evidence="1" key="1">
    <citation type="journal article" date="2014" name="Front. Microbiol.">
        <title>High frequency of phylogenetically diverse reductive dehalogenase-homologous genes in deep subseafloor sedimentary metagenomes.</title>
        <authorList>
            <person name="Kawai M."/>
            <person name="Futagami T."/>
            <person name="Toyoda A."/>
            <person name="Takaki Y."/>
            <person name="Nishi S."/>
            <person name="Hori S."/>
            <person name="Arai W."/>
            <person name="Tsubouchi T."/>
            <person name="Morono Y."/>
            <person name="Uchiyama I."/>
            <person name="Ito T."/>
            <person name="Fujiyama A."/>
            <person name="Inagaki F."/>
            <person name="Takami H."/>
        </authorList>
    </citation>
    <scope>NUCLEOTIDE SEQUENCE</scope>
    <source>
        <strain evidence="1">Expedition CK06-06</strain>
    </source>
</reference>
<gene>
    <name evidence="1" type="ORF">S06H3_14804</name>
</gene>
<organism evidence="1">
    <name type="scientific">marine sediment metagenome</name>
    <dbReference type="NCBI Taxonomy" id="412755"/>
    <lineage>
        <taxon>unclassified sequences</taxon>
        <taxon>metagenomes</taxon>
        <taxon>ecological metagenomes</taxon>
    </lineage>
</organism>
<dbReference type="AlphaFoldDB" id="X1MGC4"/>
<name>X1MGC4_9ZZZZ</name>
<accession>X1MGC4</accession>
<evidence type="ECO:0000313" key="1">
    <source>
        <dbReference type="EMBL" id="GAI05419.1"/>
    </source>
</evidence>
<sequence length="37" mass="4211">YSLTAMLYQQLYETLTQHAHLFYSVTATKRMGLGGES</sequence>